<dbReference type="InterPro" id="IPR019775">
    <property type="entry name" value="WD40_repeat_CS"/>
</dbReference>
<feature type="repeat" description="WD" evidence="4">
    <location>
        <begin position="377"/>
        <end position="418"/>
    </location>
</feature>
<dbReference type="SMART" id="SM00320">
    <property type="entry name" value="WD40"/>
    <property type="match status" value="7"/>
</dbReference>
<keyword evidence="2" id="KW-0677">Repeat</keyword>
<sequence length="453" mass="49502">MSRPYRCIVASEDFNTYFYEGPPFKYKLKQEGTRFANCCRFSPDGKYYAAANSDGTIELCDGKTGEQIGGFGEPKAHDGGVYSICFSPDSSELLSASADKSCKIWNVESRETVVKFVMGNTIDDQQLSCLWQGKYLLTVSLSGDITYLNRDDPCKPLRVLSGHNKSISSLALKPNEAIFTASFDGNIVKWNPETGDTVRLSGKGHGTIVKAMVYNACENQLVSIGSDNKVRFTDCDSCVYSPDAVISVDSEPASMAITADEFIVVACEKEMLLIKDQKKLSAFPFKDNSHPVVLAVAGSKIIASGKKEHGHNIQGQICHVYDIGGHSITDTGVTFELRNKVSAIASSPDGARLAVADEKVIKIYEVCDGFKEKPKELHGHSNNCTSLAWAPDNQHLASGSIDNRLFVWDTSDQKNHSIIAHHKSDIRAVGWLNGNTLVSVADDAIVKQWTVSF</sequence>
<evidence type="ECO:0000256" key="4">
    <source>
        <dbReference type="PROSITE-ProRule" id="PRU00221"/>
    </source>
</evidence>
<dbReference type="PROSITE" id="PS00678">
    <property type="entry name" value="WD_REPEATS_1"/>
    <property type="match status" value="1"/>
</dbReference>
<dbReference type="PANTHER" id="PTHR19856">
    <property type="entry name" value="WD-REPEATCONTAINING PROTEIN WDR1"/>
    <property type="match status" value="1"/>
</dbReference>
<comment type="caution">
    <text evidence="5">The sequence shown here is derived from an EMBL/GenBank/DDBJ whole genome shotgun (WGS) entry which is preliminary data.</text>
</comment>
<gene>
    <name evidence="5" type="ORF">CVLEPA_LOCUS20690</name>
</gene>
<dbReference type="PANTHER" id="PTHR19856:SF0">
    <property type="entry name" value="WD REPEAT-CONTAINING PROTEIN 1"/>
    <property type="match status" value="1"/>
</dbReference>
<dbReference type="SUPFAM" id="SSF50978">
    <property type="entry name" value="WD40 repeat-like"/>
    <property type="match status" value="1"/>
</dbReference>
<dbReference type="EMBL" id="CAWYQH010000108">
    <property type="protein sequence ID" value="CAK8688704.1"/>
    <property type="molecule type" value="Genomic_DNA"/>
</dbReference>
<proteinExistence type="inferred from homology"/>
<accession>A0ABP0GA67</accession>
<evidence type="ECO:0000256" key="2">
    <source>
        <dbReference type="ARBA" id="ARBA00022737"/>
    </source>
</evidence>
<dbReference type="PROSITE" id="PS50294">
    <property type="entry name" value="WD_REPEATS_REGION"/>
    <property type="match status" value="3"/>
</dbReference>
<evidence type="ECO:0000313" key="5">
    <source>
        <dbReference type="EMBL" id="CAK8688704.1"/>
    </source>
</evidence>
<organism evidence="5 6">
    <name type="scientific">Clavelina lepadiformis</name>
    <name type="common">Light-bulb sea squirt</name>
    <name type="synonym">Ascidia lepadiformis</name>
    <dbReference type="NCBI Taxonomy" id="159417"/>
    <lineage>
        <taxon>Eukaryota</taxon>
        <taxon>Metazoa</taxon>
        <taxon>Chordata</taxon>
        <taxon>Tunicata</taxon>
        <taxon>Ascidiacea</taxon>
        <taxon>Aplousobranchia</taxon>
        <taxon>Clavelinidae</taxon>
        <taxon>Clavelina</taxon>
    </lineage>
</organism>
<comment type="similarity">
    <text evidence="3">Belongs to the WD repeat AIP1 family.</text>
</comment>
<reference evidence="5 6" key="1">
    <citation type="submission" date="2024-02" db="EMBL/GenBank/DDBJ databases">
        <authorList>
            <person name="Daric V."/>
            <person name="Darras S."/>
        </authorList>
    </citation>
    <scope>NUCLEOTIDE SEQUENCE [LARGE SCALE GENOMIC DNA]</scope>
</reference>
<evidence type="ECO:0000256" key="3">
    <source>
        <dbReference type="ARBA" id="ARBA00038366"/>
    </source>
</evidence>
<dbReference type="PROSITE" id="PS50082">
    <property type="entry name" value="WD_REPEATS_2"/>
    <property type="match status" value="3"/>
</dbReference>
<dbReference type="InterPro" id="IPR015943">
    <property type="entry name" value="WD40/YVTN_repeat-like_dom_sf"/>
</dbReference>
<evidence type="ECO:0000256" key="1">
    <source>
        <dbReference type="ARBA" id="ARBA00022574"/>
    </source>
</evidence>
<keyword evidence="1 4" id="KW-0853">WD repeat</keyword>
<evidence type="ECO:0008006" key="7">
    <source>
        <dbReference type="Google" id="ProtNLM"/>
    </source>
</evidence>
<keyword evidence="6" id="KW-1185">Reference proteome</keyword>
<evidence type="ECO:0000313" key="6">
    <source>
        <dbReference type="Proteomes" id="UP001642483"/>
    </source>
</evidence>
<dbReference type="Proteomes" id="UP001642483">
    <property type="component" value="Unassembled WGS sequence"/>
</dbReference>
<name>A0ABP0GA67_CLALP</name>
<protein>
    <recommendedName>
        <fullName evidence="7">Actin-interacting protein 1</fullName>
    </recommendedName>
</protein>
<feature type="repeat" description="WD" evidence="4">
    <location>
        <begin position="160"/>
        <end position="200"/>
    </location>
</feature>
<dbReference type="InterPro" id="IPR036322">
    <property type="entry name" value="WD40_repeat_dom_sf"/>
</dbReference>
<dbReference type="Pfam" id="PF00400">
    <property type="entry name" value="WD40"/>
    <property type="match status" value="4"/>
</dbReference>
<feature type="repeat" description="WD" evidence="4">
    <location>
        <begin position="74"/>
        <end position="115"/>
    </location>
</feature>
<dbReference type="Gene3D" id="2.130.10.10">
    <property type="entry name" value="YVTN repeat-like/Quinoprotein amine dehydrogenase"/>
    <property type="match status" value="2"/>
</dbReference>
<dbReference type="InterPro" id="IPR001680">
    <property type="entry name" value="WD40_rpt"/>
</dbReference>